<dbReference type="EMBL" id="QZWG01000002">
    <property type="protein sequence ID" value="RZC24266.1"/>
    <property type="molecule type" value="Genomic_DNA"/>
</dbReference>
<proteinExistence type="inferred from homology"/>
<evidence type="ECO:0000256" key="2">
    <source>
        <dbReference type="SAM" id="MobiDB-lite"/>
    </source>
</evidence>
<name>A0A445LLX4_GLYSO</name>
<feature type="region of interest" description="Disordered" evidence="2">
    <location>
        <begin position="152"/>
        <end position="175"/>
    </location>
</feature>
<evidence type="ECO:0000313" key="4">
    <source>
        <dbReference type="Proteomes" id="UP000289340"/>
    </source>
</evidence>
<dbReference type="InterPro" id="IPR007590">
    <property type="entry name" value="Saf4/Yju2"/>
</dbReference>
<dbReference type="AlphaFoldDB" id="A0A445LLX4"/>
<keyword evidence="4" id="KW-1185">Reference proteome</keyword>
<feature type="region of interest" description="Disordered" evidence="2">
    <location>
        <begin position="194"/>
        <end position="223"/>
    </location>
</feature>
<accession>A0A445LLX4</accession>
<protein>
    <submittedName>
        <fullName evidence="3">Coiled-coil domain-containing protein 130</fullName>
    </submittedName>
</protein>
<evidence type="ECO:0000313" key="3">
    <source>
        <dbReference type="EMBL" id="RZC24266.1"/>
    </source>
</evidence>
<dbReference type="Proteomes" id="UP000289340">
    <property type="component" value="Chromosome 2"/>
</dbReference>
<sequence length="675" mass="76465">MAAFHGCHSHFHTPSLLHTPPPFAHPTQFLGIDFESTRQWFLSLFDSERTPPSFQQPPYEASMVVVHGCHFPYGASTFHYHHPFPSHSFHTANHQQPCPQHLFPSMFDTSKHEGSLTHLEAVLTRLDESMHSMNLKIDELLNLFPPATPISNANPIPVPHPHHDAPANNHKINLEGPRTDDIALHLQEEKLLECRSQTPSPPPPPAPAPPPPPPPPPSPPLPSPPLVALIQPLPTTLPGPLHIVIVSLIANSNPHMSSDHRGITIPGVRKKHFSRGKELDHSFPLTLYTAKWLNTNLHLLISSPILIWDPGFSVCIYSCRFELLDDVISSKFKSYVENPSLLWWNFVKGEKNRTVFLEKKLWDSVFVRQLSSLAAARADNFYYPPEWEPNQGSLNKFHGQHALRERARKLDQGILIIRFEMPFNIWCGGCNSMIAKGVRFNAEKKQVGNYYSTKIWSFTMKSACCKQEIVIQTDPKNCEYVIISGAQKKTEDFDIEDAETFELPADEEKGKLADPFYRLEHQEEDLKKKKEAEPVIVRLQRQSDARHSDDYSLNKTLRAQLRGQKKRVAQEENASKKRGLGIRLLPATEQDSATAKSVKFPAKFERNRKDKRALINSESIFSGVSSYSISDKRKQELESKRRKICATSASNLLAGRVKPSSWSQSSTKQKGTMRR</sequence>
<comment type="caution">
    <text evidence="3">The sequence shown here is derived from an EMBL/GenBank/DDBJ whole genome shotgun (WGS) entry which is preliminary data.</text>
</comment>
<evidence type="ECO:0000256" key="1">
    <source>
        <dbReference type="ARBA" id="ARBA00005595"/>
    </source>
</evidence>
<gene>
    <name evidence="3" type="ORF">D0Y65_003498</name>
</gene>
<organism evidence="3 4">
    <name type="scientific">Glycine soja</name>
    <name type="common">Wild soybean</name>
    <dbReference type="NCBI Taxonomy" id="3848"/>
    <lineage>
        <taxon>Eukaryota</taxon>
        <taxon>Viridiplantae</taxon>
        <taxon>Streptophyta</taxon>
        <taxon>Embryophyta</taxon>
        <taxon>Tracheophyta</taxon>
        <taxon>Spermatophyta</taxon>
        <taxon>Magnoliopsida</taxon>
        <taxon>eudicotyledons</taxon>
        <taxon>Gunneridae</taxon>
        <taxon>Pentapetalae</taxon>
        <taxon>rosids</taxon>
        <taxon>fabids</taxon>
        <taxon>Fabales</taxon>
        <taxon>Fabaceae</taxon>
        <taxon>Papilionoideae</taxon>
        <taxon>50 kb inversion clade</taxon>
        <taxon>NPAAA clade</taxon>
        <taxon>indigoferoid/millettioid clade</taxon>
        <taxon>Phaseoleae</taxon>
        <taxon>Glycine</taxon>
        <taxon>Glycine subgen. Soja</taxon>
    </lineage>
</organism>
<dbReference type="GO" id="GO:0071014">
    <property type="term" value="C:post-mRNA release spliceosomal complex"/>
    <property type="evidence" value="ECO:0007669"/>
    <property type="project" value="TreeGrafter"/>
</dbReference>
<feature type="region of interest" description="Disordered" evidence="2">
    <location>
        <begin position="562"/>
        <end position="585"/>
    </location>
</feature>
<feature type="compositionally biased region" description="Pro residues" evidence="2">
    <location>
        <begin position="199"/>
        <end position="223"/>
    </location>
</feature>
<dbReference type="GO" id="GO:0005684">
    <property type="term" value="C:U2-type spliceosomal complex"/>
    <property type="evidence" value="ECO:0007669"/>
    <property type="project" value="TreeGrafter"/>
</dbReference>
<comment type="similarity">
    <text evidence="1">Belongs to the CWC16 family.</text>
</comment>
<feature type="region of interest" description="Disordered" evidence="2">
    <location>
        <begin position="655"/>
        <end position="675"/>
    </location>
</feature>
<dbReference type="Pfam" id="PF04502">
    <property type="entry name" value="Saf4_Yju2"/>
    <property type="match status" value="1"/>
</dbReference>
<dbReference type="PANTHER" id="PTHR12111:SF2">
    <property type="entry name" value="SPLICING FACTOR YJU2B-RELATED"/>
    <property type="match status" value="1"/>
</dbReference>
<dbReference type="SUPFAM" id="SSF101447">
    <property type="entry name" value="Formin homology 2 domain (FH2 domain)"/>
    <property type="match status" value="1"/>
</dbReference>
<dbReference type="PANTHER" id="PTHR12111">
    <property type="entry name" value="SPLICING FACTOR YJU2"/>
    <property type="match status" value="1"/>
</dbReference>
<feature type="compositionally biased region" description="Polar residues" evidence="2">
    <location>
        <begin position="660"/>
        <end position="675"/>
    </location>
</feature>
<dbReference type="GO" id="GO:0000398">
    <property type="term" value="P:mRNA splicing, via spliceosome"/>
    <property type="evidence" value="ECO:0007669"/>
    <property type="project" value="InterPro"/>
</dbReference>
<reference evidence="3 4" key="1">
    <citation type="submission" date="2018-09" db="EMBL/GenBank/DDBJ databases">
        <title>A high-quality reference genome of wild soybean provides a powerful tool to mine soybean genomes.</title>
        <authorList>
            <person name="Xie M."/>
            <person name="Chung C.Y.L."/>
            <person name="Li M.-W."/>
            <person name="Wong F.-L."/>
            <person name="Chan T.-F."/>
            <person name="Lam H.-M."/>
        </authorList>
    </citation>
    <scope>NUCLEOTIDE SEQUENCE [LARGE SCALE GENOMIC DNA]</scope>
    <source>
        <strain evidence="4">cv. W05</strain>
        <tissue evidence="3">Hypocotyl of etiolated seedlings</tissue>
    </source>
</reference>